<comment type="subcellular location">
    <subcellularLocation>
        <location evidence="2">Nucleus</location>
    </subcellularLocation>
</comment>
<feature type="compositionally biased region" description="Polar residues" evidence="14">
    <location>
        <begin position="191"/>
        <end position="208"/>
    </location>
</feature>
<comment type="similarity">
    <text evidence="3">Belongs to the EME1/MMS4 family.</text>
</comment>
<feature type="region of interest" description="Disordered" evidence="14">
    <location>
        <begin position="1"/>
        <end position="22"/>
    </location>
</feature>
<feature type="compositionally biased region" description="Polar residues" evidence="14">
    <location>
        <begin position="267"/>
        <end position="276"/>
    </location>
</feature>
<comment type="caution">
    <text evidence="16">The sequence shown here is derived from an EMBL/GenBank/DDBJ whole genome shotgun (WGS) entry which is preliminary data.</text>
</comment>
<dbReference type="GO" id="GO:0048476">
    <property type="term" value="C:Holliday junction resolvase complex"/>
    <property type="evidence" value="ECO:0007669"/>
    <property type="project" value="InterPro"/>
</dbReference>
<evidence type="ECO:0000256" key="11">
    <source>
        <dbReference type="ARBA" id="ARBA00023204"/>
    </source>
</evidence>
<dbReference type="PANTHER" id="PTHR21077:SF5">
    <property type="entry name" value="CROSSOVER JUNCTION ENDONUCLEASE MMS4"/>
    <property type="match status" value="1"/>
</dbReference>
<evidence type="ECO:0000259" key="15">
    <source>
        <dbReference type="SMART" id="SM00891"/>
    </source>
</evidence>
<dbReference type="GO" id="GO:0003677">
    <property type="term" value="F:DNA binding"/>
    <property type="evidence" value="ECO:0007669"/>
    <property type="project" value="InterPro"/>
</dbReference>
<evidence type="ECO:0000256" key="1">
    <source>
        <dbReference type="ARBA" id="ARBA00001946"/>
    </source>
</evidence>
<feature type="non-terminal residue" evidence="16">
    <location>
        <position position="647"/>
    </location>
</feature>
<dbReference type="OrthoDB" id="343092at2759"/>
<protein>
    <recommendedName>
        <fullName evidence="15">ERCC4 domain-containing protein</fullName>
    </recommendedName>
</protein>
<evidence type="ECO:0000313" key="16">
    <source>
        <dbReference type="EMBL" id="RFU35108.1"/>
    </source>
</evidence>
<dbReference type="GO" id="GO:0000712">
    <property type="term" value="P:resolution of meiotic recombination intermediates"/>
    <property type="evidence" value="ECO:0007669"/>
    <property type="project" value="TreeGrafter"/>
</dbReference>
<evidence type="ECO:0000256" key="5">
    <source>
        <dbReference type="ARBA" id="ARBA00022723"/>
    </source>
</evidence>
<keyword evidence="7" id="KW-0227">DNA damage</keyword>
<dbReference type="GO" id="GO:0031297">
    <property type="term" value="P:replication fork processing"/>
    <property type="evidence" value="ECO:0007669"/>
    <property type="project" value="TreeGrafter"/>
</dbReference>
<evidence type="ECO:0000313" key="17">
    <source>
        <dbReference type="Proteomes" id="UP000258309"/>
    </source>
</evidence>
<dbReference type="InterPro" id="IPR042530">
    <property type="entry name" value="EME1/EME2_C"/>
</dbReference>
<comment type="cofactor">
    <cofactor evidence="1">
        <name>Mg(2+)</name>
        <dbReference type="ChEBI" id="CHEBI:18420"/>
    </cofactor>
</comment>
<feature type="domain" description="ERCC4" evidence="15">
    <location>
        <begin position="340"/>
        <end position="600"/>
    </location>
</feature>
<evidence type="ECO:0000256" key="6">
    <source>
        <dbReference type="ARBA" id="ARBA00022759"/>
    </source>
</evidence>
<dbReference type="GO" id="GO:0008821">
    <property type="term" value="F:crossover junction DNA endonuclease activity"/>
    <property type="evidence" value="ECO:0007669"/>
    <property type="project" value="TreeGrafter"/>
</dbReference>
<keyword evidence="6" id="KW-0255">Endonuclease</keyword>
<dbReference type="InterPro" id="IPR006166">
    <property type="entry name" value="ERCC4_domain"/>
</dbReference>
<accession>A0A3E2HP11</accession>
<feature type="region of interest" description="Disordered" evidence="14">
    <location>
        <begin position="191"/>
        <end position="254"/>
    </location>
</feature>
<keyword evidence="4" id="KW-0540">Nuclease</keyword>
<dbReference type="InterPro" id="IPR033310">
    <property type="entry name" value="Mms4/EME1/EME2"/>
</dbReference>
<dbReference type="OMA" id="DGTHQIC"/>
<dbReference type="AlphaFoldDB" id="A0A3E2HP11"/>
<feature type="non-terminal residue" evidence="16">
    <location>
        <position position="1"/>
    </location>
</feature>
<evidence type="ECO:0000256" key="7">
    <source>
        <dbReference type="ARBA" id="ARBA00022763"/>
    </source>
</evidence>
<evidence type="ECO:0000256" key="12">
    <source>
        <dbReference type="ARBA" id="ARBA00023242"/>
    </source>
</evidence>
<dbReference type="CDD" id="cd20085">
    <property type="entry name" value="XPF_nuclease_Mms4"/>
    <property type="match status" value="1"/>
</dbReference>
<dbReference type="GO" id="GO:0006302">
    <property type="term" value="P:double-strand break repair"/>
    <property type="evidence" value="ECO:0007669"/>
    <property type="project" value="TreeGrafter"/>
</dbReference>
<evidence type="ECO:0000256" key="8">
    <source>
        <dbReference type="ARBA" id="ARBA00022801"/>
    </source>
</evidence>
<dbReference type="Pfam" id="PF02732">
    <property type="entry name" value="ERCC4"/>
    <property type="match status" value="1"/>
</dbReference>
<gene>
    <name evidence="16" type="ORF">B7463_g1262</name>
</gene>
<feature type="region of interest" description="Disordered" evidence="14">
    <location>
        <begin position="267"/>
        <end position="305"/>
    </location>
</feature>
<dbReference type="InterPro" id="IPR047521">
    <property type="entry name" value="XPF_nuclease_EME1_ascomycetes"/>
</dbReference>
<feature type="region of interest" description="Disordered" evidence="14">
    <location>
        <begin position="108"/>
        <end position="128"/>
    </location>
</feature>
<keyword evidence="12" id="KW-0539">Nucleus</keyword>
<evidence type="ECO:0000256" key="14">
    <source>
        <dbReference type="SAM" id="MobiDB-lite"/>
    </source>
</evidence>
<dbReference type="EMBL" id="NCSJ02000012">
    <property type="protein sequence ID" value="RFU35108.1"/>
    <property type="molecule type" value="Genomic_DNA"/>
</dbReference>
<name>A0A3E2HP11_SCYLI</name>
<keyword evidence="13" id="KW-0469">Meiosis</keyword>
<dbReference type="PANTHER" id="PTHR21077">
    <property type="entry name" value="EME1 PROTEIN"/>
    <property type="match status" value="1"/>
</dbReference>
<dbReference type="Proteomes" id="UP000258309">
    <property type="component" value="Unassembled WGS sequence"/>
</dbReference>
<dbReference type="Gene3D" id="3.40.50.10130">
    <property type="match status" value="1"/>
</dbReference>
<dbReference type="STRING" id="5539.A0A3E2HP11"/>
<feature type="compositionally biased region" description="Acidic residues" evidence="14">
    <location>
        <begin position="238"/>
        <end position="249"/>
    </location>
</feature>
<keyword evidence="5" id="KW-0479">Metal-binding</keyword>
<evidence type="ECO:0000256" key="10">
    <source>
        <dbReference type="ARBA" id="ARBA00023172"/>
    </source>
</evidence>
<evidence type="ECO:0000256" key="4">
    <source>
        <dbReference type="ARBA" id="ARBA00022722"/>
    </source>
</evidence>
<dbReference type="FunFam" id="1.10.150.670:FF:000004">
    <property type="entry name" value="Crossover junction endonuclease EME1"/>
    <property type="match status" value="1"/>
</dbReference>
<keyword evidence="11" id="KW-0234">DNA repair</keyword>
<reference evidence="16 17" key="1">
    <citation type="submission" date="2018-05" db="EMBL/GenBank/DDBJ databases">
        <title>Draft genome sequence of Scytalidium lignicola DSM 105466, a ubiquitous saprotrophic fungus.</title>
        <authorList>
            <person name="Buettner E."/>
            <person name="Gebauer A.M."/>
            <person name="Hofrichter M."/>
            <person name="Liers C."/>
            <person name="Kellner H."/>
        </authorList>
    </citation>
    <scope>NUCLEOTIDE SEQUENCE [LARGE SCALE GENOMIC DNA]</scope>
    <source>
        <strain evidence="16 17">DSM 105466</strain>
    </source>
</reference>
<evidence type="ECO:0000256" key="3">
    <source>
        <dbReference type="ARBA" id="ARBA00005313"/>
    </source>
</evidence>
<keyword evidence="17" id="KW-1185">Reference proteome</keyword>
<dbReference type="GO" id="GO:0005634">
    <property type="term" value="C:nucleus"/>
    <property type="evidence" value="ECO:0007669"/>
    <property type="project" value="UniProtKB-SubCell"/>
</dbReference>
<evidence type="ECO:0000256" key="2">
    <source>
        <dbReference type="ARBA" id="ARBA00004123"/>
    </source>
</evidence>
<dbReference type="SMART" id="SM00891">
    <property type="entry name" value="ERCC4"/>
    <property type="match status" value="1"/>
</dbReference>
<organism evidence="16 17">
    <name type="scientific">Scytalidium lignicola</name>
    <name type="common">Hyphomycete</name>
    <dbReference type="NCBI Taxonomy" id="5539"/>
    <lineage>
        <taxon>Eukaryota</taxon>
        <taxon>Fungi</taxon>
        <taxon>Dikarya</taxon>
        <taxon>Ascomycota</taxon>
        <taxon>Pezizomycotina</taxon>
        <taxon>Leotiomycetes</taxon>
        <taxon>Leotiomycetes incertae sedis</taxon>
        <taxon>Scytalidium</taxon>
    </lineage>
</organism>
<dbReference type="GO" id="GO:0031573">
    <property type="term" value="P:mitotic intra-S DNA damage checkpoint signaling"/>
    <property type="evidence" value="ECO:0007669"/>
    <property type="project" value="TreeGrafter"/>
</dbReference>
<keyword evidence="8" id="KW-0378">Hydrolase</keyword>
<proteinExistence type="inferred from homology"/>
<feature type="compositionally biased region" description="Basic and acidic residues" evidence="14">
    <location>
        <begin position="278"/>
        <end position="305"/>
    </location>
</feature>
<dbReference type="GO" id="GO:0046872">
    <property type="term" value="F:metal ion binding"/>
    <property type="evidence" value="ECO:0007669"/>
    <property type="project" value="UniProtKB-KW"/>
</dbReference>
<sequence length="647" mass="72875">MATASPDVDKFPTGPSSKISCQRKDLDHVKMRPAKEDWFVLSSDDDSPEDVQADQYTAISLSAASNFASVGAKRSGNGVSNITNTKTTMKYTTDDYFLSLSDDLPSPSKLDEFPLPSTKRRRLDSSPELLPLKYPAEMEVQSDRGRAFKRSVSNMETLSKPVTSRAAGAGLKRSSTIATVLDSDPVVFTSSPDVSANITRKNMGQKSRNIGPIEIEDRFDRKTTLTSSRKAKVSDKDFDFDDSDSDLPDIDGLASYKPKHPYSYSYEISQNTSTKSKSGRDSEIKKAERKRKSEEKALDKEAEKERKRLAKEEKIREKERAAELAKVNTLRTDKKISAPEMIVDIPSCLEQKLADQVKTFLRPLNIESSEWQSEIPLVKWRRKVEAEFNDEAGIWVPVRPYIKNEKHVMCIIQAKEFVELAMGEEGKDIDSHTLRLKAKFDGCTIIYLIDGLVSWMRKNRNVRNREFTDAVRNQMGAEDSAGQKSRKKPQLEYVDEDVVEDTLLRLQIMHGALIHHTASMIEVSEWIVVFTQHISTIPYRNQRESLDTGFCMETGQVKTGDSPSDTYVKMLQEIIRITAPVAYGIASEYPTIQELVKGLEKNGPLALEDLRKSANKDGAMTDRRIGPALSKRVWKVFLGREEGSMDV</sequence>
<evidence type="ECO:0000256" key="9">
    <source>
        <dbReference type="ARBA" id="ARBA00022842"/>
    </source>
</evidence>
<dbReference type="Gene3D" id="1.10.150.670">
    <property type="entry name" value="Crossover junction endonuclease EME1, DNA-binding domain"/>
    <property type="match status" value="1"/>
</dbReference>
<keyword evidence="10" id="KW-0233">DNA recombination</keyword>
<keyword evidence="9" id="KW-0460">Magnesium</keyword>
<evidence type="ECO:0000256" key="13">
    <source>
        <dbReference type="ARBA" id="ARBA00023254"/>
    </source>
</evidence>